<keyword evidence="1" id="KW-0862">Zinc</keyword>
<dbReference type="STRING" id="7868.ENSCMIP00000036806"/>
<dbReference type="Proteomes" id="UP000314986">
    <property type="component" value="Unassembled WGS sequence"/>
</dbReference>
<reference evidence="3" key="4">
    <citation type="submission" date="2025-08" db="UniProtKB">
        <authorList>
            <consortium name="Ensembl"/>
        </authorList>
    </citation>
    <scope>IDENTIFICATION</scope>
</reference>
<evidence type="ECO:0000256" key="1">
    <source>
        <dbReference type="PROSITE-ProRule" id="PRU00047"/>
    </source>
</evidence>
<keyword evidence="4" id="KW-1185">Reference proteome</keyword>
<evidence type="ECO:0000259" key="2">
    <source>
        <dbReference type="PROSITE" id="PS50158"/>
    </source>
</evidence>
<keyword evidence="1" id="KW-0863">Zinc-finger</keyword>
<dbReference type="Gene3D" id="4.10.60.10">
    <property type="entry name" value="Zinc finger, CCHC-type"/>
    <property type="match status" value="1"/>
</dbReference>
<evidence type="ECO:0000313" key="4">
    <source>
        <dbReference type="Proteomes" id="UP000314986"/>
    </source>
</evidence>
<accession>A0A4W3JB82</accession>
<dbReference type="PROSITE" id="PS50158">
    <property type="entry name" value="ZF_CCHC"/>
    <property type="match status" value="1"/>
</dbReference>
<keyword evidence="1" id="KW-0479">Metal-binding</keyword>
<name>A0A4W3JB82_CALMI</name>
<feature type="domain" description="CCHC-type" evidence="2">
    <location>
        <begin position="55"/>
        <end position="70"/>
    </location>
</feature>
<dbReference type="GO" id="GO:0002218">
    <property type="term" value="P:activation of innate immune response"/>
    <property type="evidence" value="ECO:0007669"/>
    <property type="project" value="InterPro"/>
</dbReference>
<dbReference type="AlphaFoldDB" id="A0A4W3JB82"/>
<dbReference type="InParanoid" id="A0A4W3JB82"/>
<dbReference type="GO" id="GO:0008270">
    <property type="term" value="F:zinc ion binding"/>
    <property type="evidence" value="ECO:0007669"/>
    <property type="project" value="UniProtKB-KW"/>
</dbReference>
<dbReference type="InterPro" id="IPR036875">
    <property type="entry name" value="Znf_CCHC_sf"/>
</dbReference>
<dbReference type="Ensembl" id="ENSCMIT00000037347.1">
    <property type="protein sequence ID" value="ENSCMIP00000036806.1"/>
    <property type="gene ID" value="ENSCMIG00000015537.1"/>
</dbReference>
<sequence length="109" mass="11964">MGIGSREQVVSLSLRTVVVRAEGEIGSKENRGGMGGEWVMRERGTQYYPGQPLACLRCGQVGHYVATCTQTVYCPMGKRSDLCGKMGHLYCTCPRRSGQKQVLTRHPGN</sequence>
<dbReference type="GO" id="GO:0003723">
    <property type="term" value="F:RNA binding"/>
    <property type="evidence" value="ECO:0007669"/>
    <property type="project" value="InterPro"/>
</dbReference>
<protein>
    <recommendedName>
        <fullName evidence="2">CCHC-type domain-containing protein</fullName>
    </recommendedName>
</protein>
<organism evidence="3 4">
    <name type="scientific">Callorhinchus milii</name>
    <name type="common">Ghost shark</name>
    <dbReference type="NCBI Taxonomy" id="7868"/>
    <lineage>
        <taxon>Eukaryota</taxon>
        <taxon>Metazoa</taxon>
        <taxon>Chordata</taxon>
        <taxon>Craniata</taxon>
        <taxon>Vertebrata</taxon>
        <taxon>Chondrichthyes</taxon>
        <taxon>Holocephali</taxon>
        <taxon>Chimaeriformes</taxon>
        <taxon>Callorhinchidae</taxon>
        <taxon>Callorhinchus</taxon>
    </lineage>
</organism>
<dbReference type="PANTHER" id="PTHR22639:SF3">
    <property type="entry name" value="ZINC FINGER CCHC DOMAIN-CONTAINING PROTEIN 3"/>
    <property type="match status" value="1"/>
</dbReference>
<reference evidence="4" key="2">
    <citation type="journal article" date="2007" name="PLoS Biol.">
        <title>Survey sequencing and comparative analysis of the elephant shark (Callorhinchus milii) genome.</title>
        <authorList>
            <person name="Venkatesh B."/>
            <person name="Kirkness E.F."/>
            <person name="Loh Y.H."/>
            <person name="Halpern A.L."/>
            <person name="Lee A.P."/>
            <person name="Johnson J."/>
            <person name="Dandona N."/>
            <person name="Viswanathan L.D."/>
            <person name="Tay A."/>
            <person name="Venter J.C."/>
            <person name="Strausberg R.L."/>
            <person name="Brenner S."/>
        </authorList>
    </citation>
    <scope>NUCLEOTIDE SEQUENCE [LARGE SCALE GENOMIC DNA]</scope>
</reference>
<reference evidence="3" key="5">
    <citation type="submission" date="2025-09" db="UniProtKB">
        <authorList>
            <consortium name="Ensembl"/>
        </authorList>
    </citation>
    <scope>IDENTIFICATION</scope>
</reference>
<dbReference type="InterPro" id="IPR042509">
    <property type="entry name" value="ZCCHC3"/>
</dbReference>
<evidence type="ECO:0000313" key="3">
    <source>
        <dbReference type="Ensembl" id="ENSCMIP00000036806.1"/>
    </source>
</evidence>
<dbReference type="SUPFAM" id="SSF57756">
    <property type="entry name" value="Retrovirus zinc finger-like domains"/>
    <property type="match status" value="1"/>
</dbReference>
<dbReference type="InterPro" id="IPR001878">
    <property type="entry name" value="Znf_CCHC"/>
</dbReference>
<proteinExistence type="predicted"/>
<reference evidence="4" key="3">
    <citation type="journal article" date="2014" name="Nature">
        <title>Elephant shark genome provides unique insights into gnathostome evolution.</title>
        <authorList>
            <consortium name="International Elephant Shark Genome Sequencing Consortium"/>
            <person name="Venkatesh B."/>
            <person name="Lee A.P."/>
            <person name="Ravi V."/>
            <person name="Maurya A.K."/>
            <person name="Lian M.M."/>
            <person name="Swann J.B."/>
            <person name="Ohta Y."/>
            <person name="Flajnik M.F."/>
            <person name="Sutoh Y."/>
            <person name="Kasahara M."/>
            <person name="Hoon S."/>
            <person name="Gangu V."/>
            <person name="Roy S.W."/>
            <person name="Irimia M."/>
            <person name="Korzh V."/>
            <person name="Kondrychyn I."/>
            <person name="Lim Z.W."/>
            <person name="Tay B.H."/>
            <person name="Tohari S."/>
            <person name="Kong K.W."/>
            <person name="Ho S."/>
            <person name="Lorente-Galdos B."/>
            <person name="Quilez J."/>
            <person name="Marques-Bonet T."/>
            <person name="Raney B.J."/>
            <person name="Ingham P.W."/>
            <person name="Tay A."/>
            <person name="Hillier L.W."/>
            <person name="Minx P."/>
            <person name="Boehm T."/>
            <person name="Wilson R.K."/>
            <person name="Brenner S."/>
            <person name="Warren W.C."/>
        </authorList>
    </citation>
    <scope>NUCLEOTIDE SEQUENCE [LARGE SCALE GENOMIC DNA]</scope>
</reference>
<reference evidence="4" key="1">
    <citation type="journal article" date="2006" name="Science">
        <title>Ancient noncoding elements conserved in the human genome.</title>
        <authorList>
            <person name="Venkatesh B."/>
            <person name="Kirkness E.F."/>
            <person name="Loh Y.H."/>
            <person name="Halpern A.L."/>
            <person name="Lee A.P."/>
            <person name="Johnson J."/>
            <person name="Dandona N."/>
            <person name="Viswanathan L.D."/>
            <person name="Tay A."/>
            <person name="Venter J.C."/>
            <person name="Strausberg R.L."/>
            <person name="Brenner S."/>
        </authorList>
    </citation>
    <scope>NUCLEOTIDE SEQUENCE [LARGE SCALE GENOMIC DNA]</scope>
</reference>
<dbReference type="PANTHER" id="PTHR22639">
    <property type="entry name" value="GAG-RELATED PROTEIN"/>
    <property type="match status" value="1"/>
</dbReference>
<dbReference type="GO" id="GO:0003690">
    <property type="term" value="F:double-stranded DNA binding"/>
    <property type="evidence" value="ECO:0007669"/>
    <property type="project" value="InterPro"/>
</dbReference>